<feature type="region of interest" description="Disordered" evidence="1">
    <location>
        <begin position="21"/>
        <end position="47"/>
    </location>
</feature>
<evidence type="ECO:0000313" key="5">
    <source>
        <dbReference type="Proteomes" id="UP000218899"/>
    </source>
</evidence>
<dbReference type="AlphaFoldDB" id="A0A1B4UZT4"/>
<evidence type="ECO:0000256" key="1">
    <source>
        <dbReference type="SAM" id="MobiDB-lite"/>
    </source>
</evidence>
<dbReference type="PANTHER" id="PTHR30469">
    <property type="entry name" value="MULTIDRUG RESISTANCE PROTEIN MDTA"/>
    <property type="match status" value="1"/>
</dbReference>
<name>A0A1B4UZT4_9GAMM</name>
<keyword evidence="5" id="KW-1185">Reference proteome</keyword>
<gene>
    <name evidence="4" type="ORF">SVA_0078</name>
</gene>
<dbReference type="Proteomes" id="UP000218899">
    <property type="component" value="Chromosome"/>
</dbReference>
<evidence type="ECO:0000259" key="3">
    <source>
        <dbReference type="Pfam" id="PF25989"/>
    </source>
</evidence>
<reference evidence="4 5" key="1">
    <citation type="submission" date="2015-08" db="EMBL/GenBank/DDBJ databases">
        <title>Complete genome sequence of Sulfurifustis variabilis.</title>
        <authorList>
            <person name="Miura A."/>
            <person name="Kojima H."/>
            <person name="Fukui M."/>
        </authorList>
    </citation>
    <scope>NUCLEOTIDE SEQUENCE [LARGE SCALE GENOMIC DNA]</scope>
    <source>
        <strain evidence="5">skN76</strain>
    </source>
</reference>
<dbReference type="PROSITE" id="PS51257">
    <property type="entry name" value="PROKAR_LIPOPROTEIN"/>
    <property type="match status" value="1"/>
</dbReference>
<organism evidence="4 5">
    <name type="scientific">Sulfurifustis variabilis</name>
    <dbReference type="NCBI Taxonomy" id="1675686"/>
    <lineage>
        <taxon>Bacteria</taxon>
        <taxon>Pseudomonadati</taxon>
        <taxon>Pseudomonadota</taxon>
        <taxon>Gammaproteobacteria</taxon>
        <taxon>Acidiferrobacterales</taxon>
        <taxon>Acidiferrobacteraceae</taxon>
        <taxon>Sulfurifustis</taxon>
    </lineage>
</organism>
<proteinExistence type="predicted"/>
<dbReference type="Pfam" id="PF25989">
    <property type="entry name" value="YknX_C"/>
    <property type="match status" value="1"/>
</dbReference>
<dbReference type="RefSeq" id="WP_096457182.1">
    <property type="nucleotide sequence ID" value="NZ_AP014936.1"/>
</dbReference>
<dbReference type="KEGG" id="sva:SVA_0078"/>
<dbReference type="OrthoDB" id="9791520at2"/>
<protein>
    <recommendedName>
        <fullName evidence="3">YknX-like C-terminal permuted SH3-like domain-containing protein</fullName>
    </recommendedName>
</protein>
<dbReference type="InterPro" id="IPR058637">
    <property type="entry name" value="YknX-like_C"/>
</dbReference>
<feature type="signal peptide" evidence="2">
    <location>
        <begin position="1"/>
        <end position="18"/>
    </location>
</feature>
<dbReference type="Gene3D" id="2.40.420.20">
    <property type="match status" value="1"/>
</dbReference>
<dbReference type="PANTHER" id="PTHR30469:SF38">
    <property type="entry name" value="HLYD FAMILY SECRETION PROTEIN"/>
    <property type="match status" value="1"/>
</dbReference>
<dbReference type="GO" id="GO:1990281">
    <property type="term" value="C:efflux pump complex"/>
    <property type="evidence" value="ECO:0007669"/>
    <property type="project" value="TreeGrafter"/>
</dbReference>
<dbReference type="EMBL" id="AP014936">
    <property type="protein sequence ID" value="BAU46660.1"/>
    <property type="molecule type" value="Genomic_DNA"/>
</dbReference>
<feature type="chain" id="PRO_5008571034" description="YknX-like C-terminal permuted SH3-like domain-containing protein" evidence="2">
    <location>
        <begin position="19"/>
        <end position="117"/>
    </location>
</feature>
<evidence type="ECO:0000313" key="4">
    <source>
        <dbReference type="EMBL" id="BAU46660.1"/>
    </source>
</evidence>
<dbReference type="GO" id="GO:0015562">
    <property type="term" value="F:efflux transmembrane transporter activity"/>
    <property type="evidence" value="ECO:0007669"/>
    <property type="project" value="TreeGrafter"/>
</dbReference>
<feature type="domain" description="YknX-like C-terminal permuted SH3-like" evidence="3">
    <location>
        <begin position="50"/>
        <end position="115"/>
    </location>
</feature>
<evidence type="ECO:0000256" key="2">
    <source>
        <dbReference type="SAM" id="SignalP"/>
    </source>
</evidence>
<keyword evidence="2" id="KW-0732">Signal</keyword>
<sequence length="117" mass="11856">MTGSRLALLLALAGIAGACTRAPAPTPPVERPALERPTATVAKPARGNAQVPRGAVVEIGGVPGVYVLEGGHARFRMVRVGTTTRDRAEVISGLEGGEVVVLGDLAALHDGSPVTSK</sequence>
<accession>A0A1B4UZT4</accession>